<dbReference type="AlphaFoldDB" id="A0A9N9C9E1"/>
<name>A0A9N9C9E1_FUNMO</name>
<dbReference type="InterPro" id="IPR014756">
    <property type="entry name" value="Ig_E-set"/>
</dbReference>
<gene>
    <name evidence="3" type="ORF">FMOSSE_LOCUS8494</name>
</gene>
<organism evidence="3 4">
    <name type="scientific">Funneliformis mosseae</name>
    <name type="common">Endomycorrhizal fungus</name>
    <name type="synonym">Glomus mosseae</name>
    <dbReference type="NCBI Taxonomy" id="27381"/>
    <lineage>
        <taxon>Eukaryota</taxon>
        <taxon>Fungi</taxon>
        <taxon>Fungi incertae sedis</taxon>
        <taxon>Mucoromycota</taxon>
        <taxon>Glomeromycotina</taxon>
        <taxon>Glomeromycetes</taxon>
        <taxon>Glomerales</taxon>
        <taxon>Glomeraceae</taxon>
        <taxon>Funneliformis</taxon>
    </lineage>
</organism>
<dbReference type="SUPFAM" id="SSF81296">
    <property type="entry name" value="E set domains"/>
    <property type="match status" value="1"/>
</dbReference>
<dbReference type="InterPro" id="IPR003172">
    <property type="entry name" value="ML_dom"/>
</dbReference>
<keyword evidence="4" id="KW-1185">Reference proteome</keyword>
<sequence length="148" mass="15935">MAVISTANAIPHQPQKRTTHFEKCNFIDPLPTLLNVKLNPDPVVSGKNDTFNVSGTLDTDITEITGLLIQYVDPETKKTVGDQYVGSICTGTDCPIKAKTPFNKLATFLAPPTLPNPYQILVAVIESDGKILENEPEPLLGCAMATVA</sequence>
<protein>
    <recommendedName>
        <fullName evidence="1">Phosphatidylglycerol/phosphatidylinositol transfer protein</fullName>
    </recommendedName>
</protein>
<reference evidence="3" key="1">
    <citation type="submission" date="2021-06" db="EMBL/GenBank/DDBJ databases">
        <authorList>
            <person name="Kallberg Y."/>
            <person name="Tangrot J."/>
            <person name="Rosling A."/>
        </authorList>
    </citation>
    <scope>NUCLEOTIDE SEQUENCE</scope>
    <source>
        <strain evidence="3">87-6 pot B 2015</strain>
    </source>
</reference>
<dbReference type="SMART" id="SM00737">
    <property type="entry name" value="ML"/>
    <property type="match status" value="1"/>
</dbReference>
<dbReference type="Pfam" id="PF02221">
    <property type="entry name" value="E1_DerP2_DerF2"/>
    <property type="match status" value="1"/>
</dbReference>
<dbReference type="EMBL" id="CAJVPP010002216">
    <property type="protein sequence ID" value="CAG8592096.1"/>
    <property type="molecule type" value="Genomic_DNA"/>
</dbReference>
<evidence type="ECO:0000313" key="4">
    <source>
        <dbReference type="Proteomes" id="UP000789375"/>
    </source>
</evidence>
<evidence type="ECO:0000256" key="1">
    <source>
        <dbReference type="ARBA" id="ARBA00016056"/>
    </source>
</evidence>
<proteinExistence type="predicted"/>
<dbReference type="Proteomes" id="UP000789375">
    <property type="component" value="Unassembled WGS sequence"/>
</dbReference>
<accession>A0A9N9C9E1</accession>
<feature type="domain" description="MD-2-related lipid-recognition" evidence="2">
    <location>
        <begin position="21"/>
        <end position="147"/>
    </location>
</feature>
<evidence type="ECO:0000313" key="3">
    <source>
        <dbReference type="EMBL" id="CAG8592096.1"/>
    </source>
</evidence>
<comment type="caution">
    <text evidence="3">The sequence shown here is derived from an EMBL/GenBank/DDBJ whole genome shotgun (WGS) entry which is preliminary data.</text>
</comment>
<evidence type="ECO:0000259" key="2">
    <source>
        <dbReference type="SMART" id="SM00737"/>
    </source>
</evidence>